<proteinExistence type="predicted"/>
<keyword evidence="3" id="KW-1185">Reference proteome</keyword>
<dbReference type="Proteomes" id="UP000199413">
    <property type="component" value="Unassembled WGS sequence"/>
</dbReference>
<organism evidence="2 3">
    <name type="scientific">Micromonospora rhizosphaerae</name>
    <dbReference type="NCBI Taxonomy" id="568872"/>
    <lineage>
        <taxon>Bacteria</taxon>
        <taxon>Bacillati</taxon>
        <taxon>Actinomycetota</taxon>
        <taxon>Actinomycetes</taxon>
        <taxon>Micromonosporales</taxon>
        <taxon>Micromonosporaceae</taxon>
        <taxon>Micromonospora</taxon>
    </lineage>
</organism>
<gene>
    <name evidence="2" type="ORF">GA0070624_1430</name>
</gene>
<feature type="region of interest" description="Disordered" evidence="1">
    <location>
        <begin position="62"/>
        <end position="120"/>
    </location>
</feature>
<dbReference type="EMBL" id="FMHV01000002">
    <property type="protein sequence ID" value="SCL18016.1"/>
    <property type="molecule type" value="Genomic_DNA"/>
</dbReference>
<evidence type="ECO:0000256" key="1">
    <source>
        <dbReference type="SAM" id="MobiDB-lite"/>
    </source>
</evidence>
<reference evidence="3" key="1">
    <citation type="submission" date="2016-06" db="EMBL/GenBank/DDBJ databases">
        <authorList>
            <person name="Varghese N."/>
            <person name="Submissions Spin"/>
        </authorList>
    </citation>
    <scope>NUCLEOTIDE SEQUENCE [LARGE SCALE GENOMIC DNA]</scope>
    <source>
        <strain evidence="3">DSM 45431</strain>
    </source>
</reference>
<evidence type="ECO:0000313" key="2">
    <source>
        <dbReference type="EMBL" id="SCL18016.1"/>
    </source>
</evidence>
<protein>
    <submittedName>
        <fullName evidence="2">Uncharacterized protein</fullName>
    </submittedName>
</protein>
<feature type="compositionally biased region" description="Basic and acidic residues" evidence="1">
    <location>
        <begin position="62"/>
        <end position="72"/>
    </location>
</feature>
<sequence length="120" mass="12572">MVQFEALAPHFWAAMLRTLRKLTRLAVTALVLAVGLGAVATPPTTTALRPAVVTSRVAELRVDRSPVSERAGHAPTEPVSGAPMGRTGRGELRPRPTTAVPVALADPGRDAAGRRGPPRV</sequence>
<evidence type="ECO:0000313" key="3">
    <source>
        <dbReference type="Proteomes" id="UP000199413"/>
    </source>
</evidence>
<accession>A0A1C6RLU3</accession>
<dbReference type="AlphaFoldDB" id="A0A1C6RLU3"/>
<dbReference type="STRING" id="568872.GA0070624_1430"/>
<name>A0A1C6RLU3_9ACTN</name>